<dbReference type="EMBL" id="LAZR01004465">
    <property type="protein sequence ID" value="KKN08370.1"/>
    <property type="molecule type" value="Genomic_DNA"/>
</dbReference>
<gene>
    <name evidence="1" type="ORF">LCGC14_1057390</name>
</gene>
<dbReference type="AlphaFoldDB" id="A0A0F9MM85"/>
<comment type="caution">
    <text evidence="1">The sequence shown here is derived from an EMBL/GenBank/DDBJ whole genome shotgun (WGS) entry which is preliminary data.</text>
</comment>
<proteinExistence type="predicted"/>
<dbReference type="Gene3D" id="3.30.2310.20">
    <property type="entry name" value="RelE-like"/>
    <property type="match status" value="1"/>
</dbReference>
<sequence length="56" mass="6517">MKFLYSKTSIKYLQKLERGIINKIIEAIEKLPVEGDINKLKGKKAKNIFRLRIAVN</sequence>
<evidence type="ECO:0000313" key="1">
    <source>
        <dbReference type="EMBL" id="KKN08370.1"/>
    </source>
</evidence>
<dbReference type="InterPro" id="IPR035093">
    <property type="entry name" value="RelE/ParE_toxin_dom_sf"/>
</dbReference>
<reference evidence="1" key="1">
    <citation type="journal article" date="2015" name="Nature">
        <title>Complex archaea that bridge the gap between prokaryotes and eukaryotes.</title>
        <authorList>
            <person name="Spang A."/>
            <person name="Saw J.H."/>
            <person name="Jorgensen S.L."/>
            <person name="Zaremba-Niedzwiedzka K."/>
            <person name="Martijn J."/>
            <person name="Lind A.E."/>
            <person name="van Eijk R."/>
            <person name="Schleper C."/>
            <person name="Guy L."/>
            <person name="Ettema T.J."/>
        </authorList>
    </citation>
    <scope>NUCLEOTIDE SEQUENCE</scope>
</reference>
<name>A0A0F9MM85_9ZZZZ</name>
<protein>
    <recommendedName>
        <fullName evidence="2">Addiction module toxin RelE</fullName>
    </recommendedName>
</protein>
<organism evidence="1">
    <name type="scientific">marine sediment metagenome</name>
    <dbReference type="NCBI Taxonomy" id="412755"/>
    <lineage>
        <taxon>unclassified sequences</taxon>
        <taxon>metagenomes</taxon>
        <taxon>ecological metagenomes</taxon>
    </lineage>
</organism>
<dbReference type="SUPFAM" id="SSF143011">
    <property type="entry name" value="RelE-like"/>
    <property type="match status" value="1"/>
</dbReference>
<evidence type="ECO:0008006" key="2">
    <source>
        <dbReference type="Google" id="ProtNLM"/>
    </source>
</evidence>
<accession>A0A0F9MM85</accession>